<reference evidence="4" key="1">
    <citation type="submission" date="2018-05" db="EMBL/GenBank/DDBJ databases">
        <authorList>
            <person name="Lanie J.A."/>
            <person name="Ng W.-L."/>
            <person name="Kazmierczak K.M."/>
            <person name="Andrzejewski T.M."/>
            <person name="Davidsen T.M."/>
            <person name="Wayne K.J."/>
            <person name="Tettelin H."/>
            <person name="Glass J.I."/>
            <person name="Rusch D."/>
            <person name="Podicherti R."/>
            <person name="Tsui H.-C.T."/>
            <person name="Winkler M.E."/>
        </authorList>
    </citation>
    <scope>NUCLEOTIDE SEQUENCE</scope>
</reference>
<evidence type="ECO:0000256" key="2">
    <source>
        <dbReference type="SAM" id="MobiDB-lite"/>
    </source>
</evidence>
<evidence type="ECO:0000256" key="1">
    <source>
        <dbReference type="ARBA" id="ARBA00022884"/>
    </source>
</evidence>
<protein>
    <recommendedName>
        <fullName evidence="3">RRM domain-containing protein</fullName>
    </recommendedName>
</protein>
<evidence type="ECO:0000313" key="4">
    <source>
        <dbReference type="EMBL" id="SVD45898.1"/>
    </source>
</evidence>
<evidence type="ECO:0000259" key="3">
    <source>
        <dbReference type="PROSITE" id="PS50102"/>
    </source>
</evidence>
<dbReference type="AlphaFoldDB" id="A0A382VJ11"/>
<dbReference type="Gene3D" id="3.30.70.330">
    <property type="match status" value="1"/>
</dbReference>
<gene>
    <name evidence="4" type="ORF">METZ01_LOCUS398752</name>
</gene>
<organism evidence="4">
    <name type="scientific">marine metagenome</name>
    <dbReference type="NCBI Taxonomy" id="408172"/>
    <lineage>
        <taxon>unclassified sequences</taxon>
        <taxon>metagenomes</taxon>
        <taxon>ecological metagenomes</taxon>
    </lineage>
</organism>
<dbReference type="PANTHER" id="PTHR48027">
    <property type="entry name" value="HETEROGENEOUS NUCLEAR RIBONUCLEOPROTEIN 87F-RELATED"/>
    <property type="match status" value="1"/>
</dbReference>
<sequence length="108" mass="11399">MKRIYVGNLSFSWGEEEVRALFAAYGEVYKVDLINDRATGRPRGFGFVEMDAEAADAAIDALNGEEHGGRVLRINEAFAKGRGGDGPSQDSPSPSPAPEAPADAGGDD</sequence>
<name>A0A382VJ11_9ZZZZ</name>
<feature type="region of interest" description="Disordered" evidence="2">
    <location>
        <begin position="77"/>
        <end position="108"/>
    </location>
</feature>
<dbReference type="GO" id="GO:0003723">
    <property type="term" value="F:RNA binding"/>
    <property type="evidence" value="ECO:0007669"/>
    <property type="project" value="UniProtKB-KW"/>
</dbReference>
<dbReference type="InterPro" id="IPR035979">
    <property type="entry name" value="RBD_domain_sf"/>
</dbReference>
<dbReference type="SUPFAM" id="SSF54928">
    <property type="entry name" value="RNA-binding domain, RBD"/>
    <property type="match status" value="1"/>
</dbReference>
<feature type="non-terminal residue" evidence="4">
    <location>
        <position position="108"/>
    </location>
</feature>
<dbReference type="InterPro" id="IPR000504">
    <property type="entry name" value="RRM_dom"/>
</dbReference>
<proteinExistence type="predicted"/>
<dbReference type="EMBL" id="UINC01151980">
    <property type="protein sequence ID" value="SVD45898.1"/>
    <property type="molecule type" value="Genomic_DNA"/>
</dbReference>
<dbReference type="PROSITE" id="PS50102">
    <property type="entry name" value="RRM"/>
    <property type="match status" value="1"/>
</dbReference>
<keyword evidence="1" id="KW-0694">RNA-binding</keyword>
<dbReference type="SMART" id="SM00360">
    <property type="entry name" value="RRM"/>
    <property type="match status" value="1"/>
</dbReference>
<dbReference type="InterPro" id="IPR052462">
    <property type="entry name" value="SLIRP/GR-RBP-like"/>
</dbReference>
<accession>A0A382VJ11</accession>
<dbReference type="Pfam" id="PF00076">
    <property type="entry name" value="RRM_1"/>
    <property type="match status" value="1"/>
</dbReference>
<dbReference type="InterPro" id="IPR012677">
    <property type="entry name" value="Nucleotide-bd_a/b_plait_sf"/>
</dbReference>
<feature type="domain" description="RRM" evidence="3">
    <location>
        <begin position="2"/>
        <end position="79"/>
    </location>
</feature>